<dbReference type="SUPFAM" id="SSF103473">
    <property type="entry name" value="MFS general substrate transporter"/>
    <property type="match status" value="1"/>
</dbReference>
<feature type="transmembrane region" description="Helical" evidence="1">
    <location>
        <begin position="98"/>
        <end position="115"/>
    </location>
</feature>
<keyword evidence="3" id="KW-1185">Reference proteome</keyword>
<evidence type="ECO:0000256" key="1">
    <source>
        <dbReference type="SAM" id="Phobius"/>
    </source>
</evidence>
<keyword evidence="1" id="KW-0812">Transmembrane</keyword>
<evidence type="ECO:0000313" key="2">
    <source>
        <dbReference type="EMBL" id="CAB0009923.1"/>
    </source>
</evidence>
<name>A0A6H5H8J0_9HEMI</name>
<keyword evidence="1" id="KW-0472">Membrane</keyword>
<dbReference type="InterPro" id="IPR036259">
    <property type="entry name" value="MFS_trans_sf"/>
</dbReference>
<dbReference type="OrthoDB" id="10663470at2759"/>
<dbReference type="EMBL" id="CADCXU010022484">
    <property type="protein sequence ID" value="CAB0009923.1"/>
    <property type="molecule type" value="Genomic_DNA"/>
</dbReference>
<organism evidence="2 3">
    <name type="scientific">Nesidiocoris tenuis</name>
    <dbReference type="NCBI Taxonomy" id="355587"/>
    <lineage>
        <taxon>Eukaryota</taxon>
        <taxon>Metazoa</taxon>
        <taxon>Ecdysozoa</taxon>
        <taxon>Arthropoda</taxon>
        <taxon>Hexapoda</taxon>
        <taxon>Insecta</taxon>
        <taxon>Pterygota</taxon>
        <taxon>Neoptera</taxon>
        <taxon>Paraneoptera</taxon>
        <taxon>Hemiptera</taxon>
        <taxon>Heteroptera</taxon>
        <taxon>Panheteroptera</taxon>
        <taxon>Cimicomorpha</taxon>
        <taxon>Miridae</taxon>
        <taxon>Dicyphina</taxon>
        <taxon>Nesidiocoris</taxon>
    </lineage>
</organism>
<proteinExistence type="predicted"/>
<accession>A0A6H5H8J0</accession>
<feature type="non-terminal residue" evidence="2">
    <location>
        <position position="116"/>
    </location>
</feature>
<dbReference type="Proteomes" id="UP000479000">
    <property type="component" value="Unassembled WGS sequence"/>
</dbReference>
<gene>
    <name evidence="2" type="ORF">NTEN_LOCUS14996</name>
</gene>
<evidence type="ECO:0000313" key="3">
    <source>
        <dbReference type="Proteomes" id="UP000479000"/>
    </source>
</evidence>
<dbReference type="AlphaFoldDB" id="A0A6H5H8J0"/>
<keyword evidence="1" id="KW-1133">Transmembrane helix</keyword>
<sequence length="116" mass="13307">MLDITLAFYCLWLVLFILFGADSPRTAYFLPTEEFHYLTKVIEPRKRLNCSAKIPFKAIFSTGIYYGWLLADFSRECMVVSIIYGLSFILKDRLMSNIYGLQAISIAFYGVVFAAC</sequence>
<protein>
    <submittedName>
        <fullName evidence="2">Uncharacterized protein</fullName>
    </submittedName>
</protein>
<reference evidence="2 3" key="1">
    <citation type="submission" date="2020-02" db="EMBL/GenBank/DDBJ databases">
        <authorList>
            <person name="Ferguson B K."/>
        </authorList>
    </citation>
    <scope>NUCLEOTIDE SEQUENCE [LARGE SCALE GENOMIC DNA]</scope>
</reference>